<name>A0ABX7M822_9RHOO</name>
<sequence>MKLTPLILLLAAGTAFAQNATPDPSAPLGRLFNSAERRAKLDAMRERNVEPGVAAPAETELRLDGIVRTSDGRSTVWVNGVARNDRASVLKIGERSARVATGNGQSIELPVGASVRMVSDDGTR</sequence>
<keyword evidence="3" id="KW-1185">Reference proteome</keyword>
<evidence type="ECO:0000313" key="2">
    <source>
        <dbReference type="EMBL" id="QSI77904.1"/>
    </source>
</evidence>
<dbReference type="Proteomes" id="UP000663570">
    <property type="component" value="Chromosome"/>
</dbReference>
<gene>
    <name evidence="2" type="ORF">JY500_04485</name>
</gene>
<evidence type="ECO:0000313" key="3">
    <source>
        <dbReference type="Proteomes" id="UP000663570"/>
    </source>
</evidence>
<proteinExistence type="predicted"/>
<evidence type="ECO:0000256" key="1">
    <source>
        <dbReference type="SAM" id="SignalP"/>
    </source>
</evidence>
<dbReference type="EMBL" id="CP071060">
    <property type="protein sequence ID" value="QSI77904.1"/>
    <property type="molecule type" value="Genomic_DNA"/>
</dbReference>
<feature type="signal peptide" evidence="1">
    <location>
        <begin position="1"/>
        <end position="17"/>
    </location>
</feature>
<feature type="chain" id="PRO_5045108469" evidence="1">
    <location>
        <begin position="18"/>
        <end position="124"/>
    </location>
</feature>
<reference evidence="2 3" key="1">
    <citation type="submission" date="2021-02" db="EMBL/GenBank/DDBJ databases">
        <title>Niveibacterium changnyeongensis HC41.</title>
        <authorList>
            <person name="Kang M."/>
        </authorList>
    </citation>
    <scope>NUCLEOTIDE SEQUENCE [LARGE SCALE GENOMIC DNA]</scope>
    <source>
        <strain evidence="2 3">HC41</strain>
    </source>
</reference>
<organism evidence="2 3">
    <name type="scientific">Niveibacterium microcysteis</name>
    <dbReference type="NCBI Taxonomy" id="2811415"/>
    <lineage>
        <taxon>Bacteria</taxon>
        <taxon>Pseudomonadati</taxon>
        <taxon>Pseudomonadota</taxon>
        <taxon>Betaproteobacteria</taxon>
        <taxon>Rhodocyclales</taxon>
        <taxon>Rhodocyclaceae</taxon>
        <taxon>Niveibacterium</taxon>
    </lineage>
</organism>
<keyword evidence="1" id="KW-0732">Signal</keyword>
<accession>A0ABX7M822</accession>
<protein>
    <submittedName>
        <fullName evidence="2">Uncharacterized protein</fullName>
    </submittedName>
</protein>
<dbReference type="RefSeq" id="WP_172203514.1">
    <property type="nucleotide sequence ID" value="NZ_CP071060.1"/>
</dbReference>